<dbReference type="InterPro" id="IPR011659">
    <property type="entry name" value="WD40"/>
</dbReference>
<dbReference type="SUPFAM" id="SSF82171">
    <property type="entry name" value="DPP6 N-terminal domain-like"/>
    <property type="match status" value="1"/>
</dbReference>
<dbReference type="Gene3D" id="2.130.10.10">
    <property type="entry name" value="YVTN repeat-like/Quinoprotein amine dehydrogenase"/>
    <property type="match status" value="1"/>
</dbReference>
<reference evidence="2" key="1">
    <citation type="submission" date="2017-09" db="EMBL/GenBank/DDBJ databases">
        <title>Depth-based differentiation of microbial function through sediment-hosted aquifers and enrichment of novel symbionts in the deep terrestrial subsurface.</title>
        <authorList>
            <person name="Probst A.J."/>
            <person name="Ladd B."/>
            <person name="Jarett J.K."/>
            <person name="Geller-Mcgrath D.E."/>
            <person name="Sieber C.M.K."/>
            <person name="Emerson J.B."/>
            <person name="Anantharaman K."/>
            <person name="Thomas B.C."/>
            <person name="Malmstrom R."/>
            <person name="Stieglmeier M."/>
            <person name="Klingl A."/>
            <person name="Woyke T."/>
            <person name="Ryan C.M."/>
            <person name="Banfield J.F."/>
        </authorList>
    </citation>
    <scope>NUCLEOTIDE SEQUENCE [LARGE SCALE GENOMIC DNA]</scope>
</reference>
<dbReference type="AlphaFoldDB" id="A0A2M7S5F3"/>
<organism evidence="1 2">
    <name type="scientific">Candidatus Desantisbacteria bacterium CG_4_10_14_0_8_um_filter_48_22</name>
    <dbReference type="NCBI Taxonomy" id="1974543"/>
    <lineage>
        <taxon>Bacteria</taxon>
        <taxon>Candidatus Desantisiibacteriota</taxon>
    </lineage>
</organism>
<dbReference type="Proteomes" id="UP000229307">
    <property type="component" value="Unassembled WGS sequence"/>
</dbReference>
<name>A0A2M7S5F3_9BACT</name>
<evidence type="ECO:0008006" key="3">
    <source>
        <dbReference type="Google" id="ProtNLM"/>
    </source>
</evidence>
<gene>
    <name evidence="1" type="ORF">COY52_11885</name>
</gene>
<dbReference type="EMBL" id="PFMR01000329">
    <property type="protein sequence ID" value="PIZ14598.1"/>
    <property type="molecule type" value="Genomic_DNA"/>
</dbReference>
<dbReference type="Pfam" id="PF07676">
    <property type="entry name" value="PD40"/>
    <property type="match status" value="1"/>
</dbReference>
<protein>
    <recommendedName>
        <fullName evidence="3">Oligogalacturonate lyase domain-containing protein</fullName>
    </recommendedName>
</protein>
<accession>A0A2M7S5F3</accession>
<dbReference type="InterPro" id="IPR015943">
    <property type="entry name" value="WD40/YVTN_repeat-like_dom_sf"/>
</dbReference>
<evidence type="ECO:0000313" key="1">
    <source>
        <dbReference type="EMBL" id="PIZ14598.1"/>
    </source>
</evidence>
<proteinExistence type="predicted"/>
<comment type="caution">
    <text evidence="1">The sequence shown here is derived from an EMBL/GenBank/DDBJ whole genome shotgun (WGS) entry which is preliminary data.</text>
</comment>
<evidence type="ECO:0000313" key="2">
    <source>
        <dbReference type="Proteomes" id="UP000229307"/>
    </source>
</evidence>
<sequence>MNEFKDENGCVIKQLTGANAFSNNIYCEQPYASADGRRIAVIRTDGAHSQTCKLLIIDLEKEIEIPVEPKISIDGISCCAWGNWLYYIFNKGNEGVLARVSYKYIAKEIVFFLKDCPMPVSVGSVSPDYRYYINAVYQPRFSVLRIDLTAKKWEIIHQHPEILNPHTQFNPVTGKDMLIQHNRGSIMDEKGNTTRLLGPEGCTLYLLDKDGKNKRELPVGPPHTASCTGHECFIADTGRILFSIVPDPNFPGNLLSVAPGDKKPSVVTESPHFLNHVSASKCGNYFVADTLSEDRSKFLIVMGSIKTGRHRVLCDTGTSVSVDFADWSHVHPYLTADNKRVIFNSDRTGVPQVYAAGVDPDFLKSLS</sequence>